<dbReference type="RefSeq" id="WP_046110585.1">
    <property type="nucleotide sequence ID" value="NZ_JZEX01000192.1"/>
</dbReference>
<keyword evidence="4" id="KW-1185">Reference proteome</keyword>
<dbReference type="PANTHER" id="PTHR44068:SF11">
    <property type="entry name" value="GERANYL DIPHOSPHATE 2-C-METHYLTRANSFERASE"/>
    <property type="match status" value="1"/>
</dbReference>
<dbReference type="EMBL" id="JZEX01000192">
    <property type="protein sequence ID" value="KKB06905.1"/>
    <property type="molecule type" value="Genomic_DNA"/>
</dbReference>
<comment type="caution">
    <text evidence="3">The sequence shown here is derived from an EMBL/GenBank/DDBJ whole genome shotgun (WGS) entry which is preliminary data.</text>
</comment>
<dbReference type="PANTHER" id="PTHR44068">
    <property type="entry name" value="ZGC:194242"/>
    <property type="match status" value="1"/>
</dbReference>
<evidence type="ECO:0000259" key="2">
    <source>
        <dbReference type="Pfam" id="PF13649"/>
    </source>
</evidence>
<dbReference type="PATRIC" id="fig|443610.3.peg.2483"/>
<dbReference type="STRING" id="443610.VE25_20800"/>
<feature type="transmembrane region" description="Helical" evidence="1">
    <location>
        <begin position="232"/>
        <end position="252"/>
    </location>
</feature>
<dbReference type="OrthoDB" id="9765084at2"/>
<dbReference type="GO" id="GO:0008757">
    <property type="term" value="F:S-adenosylmethionine-dependent methyltransferase activity"/>
    <property type="evidence" value="ECO:0007669"/>
    <property type="project" value="InterPro"/>
</dbReference>
<organism evidence="3 4">
    <name type="scientific">Devosia geojensis</name>
    <dbReference type="NCBI Taxonomy" id="443610"/>
    <lineage>
        <taxon>Bacteria</taxon>
        <taxon>Pseudomonadati</taxon>
        <taxon>Pseudomonadota</taxon>
        <taxon>Alphaproteobacteria</taxon>
        <taxon>Hyphomicrobiales</taxon>
        <taxon>Devosiaceae</taxon>
        <taxon>Devosia</taxon>
    </lineage>
</organism>
<name>A0A0F5FE90_9HYPH</name>
<protein>
    <submittedName>
        <fullName evidence="3">Methyltransferase type 11</fullName>
    </submittedName>
</protein>
<evidence type="ECO:0000256" key="1">
    <source>
        <dbReference type="SAM" id="Phobius"/>
    </source>
</evidence>
<dbReference type="Proteomes" id="UP000033632">
    <property type="component" value="Unassembled WGS sequence"/>
</dbReference>
<keyword evidence="1" id="KW-1133">Transmembrane helix</keyword>
<dbReference type="InterPro" id="IPR050447">
    <property type="entry name" value="Erg6_SMT_methyltransf"/>
</dbReference>
<feature type="domain" description="Methyltransferase" evidence="2">
    <location>
        <begin position="57"/>
        <end position="153"/>
    </location>
</feature>
<dbReference type="Pfam" id="PF13649">
    <property type="entry name" value="Methyltransf_25"/>
    <property type="match status" value="1"/>
</dbReference>
<dbReference type="SUPFAM" id="SSF53335">
    <property type="entry name" value="S-adenosyl-L-methionine-dependent methyltransferases"/>
    <property type="match status" value="1"/>
</dbReference>
<keyword evidence="1" id="KW-0812">Transmembrane</keyword>
<keyword evidence="3" id="KW-0489">Methyltransferase</keyword>
<feature type="transmembrane region" description="Helical" evidence="1">
    <location>
        <begin position="204"/>
        <end position="226"/>
    </location>
</feature>
<dbReference type="AlphaFoldDB" id="A0A0F5FE90"/>
<accession>A0A0F5FE90</accession>
<sequence>MDEARRNVVDRERDFHNERFAQEEDPRRHLDKWYWAIRHGAMQQDAQVKELAAGADVLEYGCSTGGWSLDALQLPAVCRSLVGIDISDIAVERANKRARQLGAANTARFLAMNAEEMAFPDESFDLVYGRGIIHHLDLDRCFAEVSRVLRPGGVASFFEPMGHNPVLNAYRRRTPDIRTPDEHPLLVSDFALARRYFADVGVRYFGLFSVASAMVPAGARAFAYSAGRGVDALVLTLPYVNRFAWYALITLVKR</sequence>
<evidence type="ECO:0000313" key="4">
    <source>
        <dbReference type="Proteomes" id="UP000033632"/>
    </source>
</evidence>
<proteinExistence type="predicted"/>
<gene>
    <name evidence="3" type="ORF">VE25_20800</name>
</gene>
<dbReference type="Gene3D" id="3.40.50.150">
    <property type="entry name" value="Vaccinia Virus protein VP39"/>
    <property type="match status" value="1"/>
</dbReference>
<reference evidence="3 4" key="1">
    <citation type="submission" date="2015-03" db="EMBL/GenBank/DDBJ databases">
        <authorList>
            <person name="Hassan Y.I."/>
            <person name="Lepp D."/>
            <person name="Li X.-Z."/>
            <person name="Zhou T."/>
        </authorList>
    </citation>
    <scope>NUCLEOTIDE SEQUENCE [LARGE SCALE GENOMIC DNA]</scope>
    <source>
        <strain evidence="3 4">BD-c194</strain>
    </source>
</reference>
<dbReference type="InterPro" id="IPR041698">
    <property type="entry name" value="Methyltransf_25"/>
</dbReference>
<evidence type="ECO:0000313" key="3">
    <source>
        <dbReference type="EMBL" id="KKB06905.1"/>
    </source>
</evidence>
<keyword evidence="3" id="KW-0808">Transferase</keyword>
<keyword evidence="1" id="KW-0472">Membrane</keyword>
<dbReference type="GO" id="GO:0032259">
    <property type="term" value="P:methylation"/>
    <property type="evidence" value="ECO:0007669"/>
    <property type="project" value="UniProtKB-KW"/>
</dbReference>
<dbReference type="CDD" id="cd02440">
    <property type="entry name" value="AdoMet_MTases"/>
    <property type="match status" value="1"/>
</dbReference>
<dbReference type="InterPro" id="IPR029063">
    <property type="entry name" value="SAM-dependent_MTases_sf"/>
</dbReference>